<dbReference type="RefSeq" id="WP_188405321.1">
    <property type="nucleotide sequence ID" value="NZ_BMGL01000003.1"/>
</dbReference>
<proteinExistence type="predicted"/>
<evidence type="ECO:0000313" key="2">
    <source>
        <dbReference type="Proteomes" id="UP000599688"/>
    </source>
</evidence>
<dbReference type="EMBL" id="BMGL01000003">
    <property type="protein sequence ID" value="GGE07530.1"/>
    <property type="molecule type" value="Genomic_DNA"/>
</dbReference>
<dbReference type="PROSITE" id="PS51257">
    <property type="entry name" value="PROKAR_LIPOPROTEIN"/>
    <property type="match status" value="1"/>
</dbReference>
<dbReference type="Proteomes" id="UP000599688">
    <property type="component" value="Unassembled WGS sequence"/>
</dbReference>
<organism evidence="1 2">
    <name type="scientific">Psychroflexus salis</name>
    <dbReference type="NCBI Taxonomy" id="1526574"/>
    <lineage>
        <taxon>Bacteria</taxon>
        <taxon>Pseudomonadati</taxon>
        <taxon>Bacteroidota</taxon>
        <taxon>Flavobacteriia</taxon>
        <taxon>Flavobacteriales</taxon>
        <taxon>Flavobacteriaceae</taxon>
        <taxon>Psychroflexus</taxon>
    </lineage>
</organism>
<accession>A0A916ZPC3</accession>
<reference evidence="1 2" key="1">
    <citation type="journal article" date="2014" name="Int. J. Syst. Evol. Microbiol.">
        <title>Complete genome sequence of Corynebacterium casei LMG S-19264T (=DSM 44701T), isolated from a smear-ripened cheese.</title>
        <authorList>
            <consortium name="US DOE Joint Genome Institute (JGI-PGF)"/>
            <person name="Walter F."/>
            <person name="Albersmeier A."/>
            <person name="Kalinowski J."/>
            <person name="Ruckert C."/>
        </authorList>
    </citation>
    <scope>NUCLEOTIDE SEQUENCE [LARGE SCALE GENOMIC DNA]</scope>
    <source>
        <strain evidence="1 2">CGMCC 1.12925</strain>
    </source>
</reference>
<protein>
    <recommendedName>
        <fullName evidence="3">Lipoprotein</fullName>
    </recommendedName>
</protein>
<evidence type="ECO:0000313" key="1">
    <source>
        <dbReference type="EMBL" id="GGE07530.1"/>
    </source>
</evidence>
<keyword evidence="2" id="KW-1185">Reference proteome</keyword>
<name>A0A916ZPC3_9FLAO</name>
<dbReference type="AlphaFoldDB" id="A0A916ZPC3"/>
<comment type="caution">
    <text evidence="1">The sequence shown here is derived from an EMBL/GenBank/DDBJ whole genome shotgun (WGS) entry which is preliminary data.</text>
</comment>
<sequence length="226" mass="26857">MKFNIQQLTLLIFTPLFLTSCFENETVLINEENEENLYIDDDLTSLMKSVTSHKAYYDDFIDDSHCFSINFPYEIIINNEAHEINTYDDLDEYSDVDYEIELVYPLSISLTNFEIHNINNETELNSLKLQCNEGILYDEHIECAEFVYPIKLTTYNTQSRRFDLIEINNDKDTFSFLNELDNYSIFRLVYPANIYMFQQEYFSIENNFSLETHFKIAHNTCGIRDE</sequence>
<evidence type="ECO:0008006" key="3">
    <source>
        <dbReference type="Google" id="ProtNLM"/>
    </source>
</evidence>
<gene>
    <name evidence="1" type="ORF">GCM10010831_06340</name>
</gene>